<proteinExistence type="inferred from homology"/>
<dbReference type="InterPro" id="IPR025966">
    <property type="entry name" value="OppC_N"/>
</dbReference>
<keyword evidence="6 7" id="KW-0472">Membrane</keyword>
<dbReference type="GO" id="GO:0005886">
    <property type="term" value="C:plasma membrane"/>
    <property type="evidence" value="ECO:0007669"/>
    <property type="project" value="UniProtKB-SubCell"/>
</dbReference>
<feature type="transmembrane region" description="Helical" evidence="7">
    <location>
        <begin position="123"/>
        <end position="142"/>
    </location>
</feature>
<dbReference type="CDD" id="cd06261">
    <property type="entry name" value="TM_PBP2"/>
    <property type="match status" value="1"/>
</dbReference>
<dbReference type="InterPro" id="IPR050366">
    <property type="entry name" value="BP-dependent_transpt_permease"/>
</dbReference>
<evidence type="ECO:0000256" key="5">
    <source>
        <dbReference type="ARBA" id="ARBA00022989"/>
    </source>
</evidence>
<comment type="similarity">
    <text evidence="7">Belongs to the binding-protein-dependent transport system permease family.</text>
</comment>
<evidence type="ECO:0000256" key="3">
    <source>
        <dbReference type="ARBA" id="ARBA00022475"/>
    </source>
</evidence>
<evidence type="ECO:0000256" key="4">
    <source>
        <dbReference type="ARBA" id="ARBA00022692"/>
    </source>
</evidence>
<feature type="domain" description="ABC transmembrane type-1" evidence="8">
    <location>
        <begin position="85"/>
        <end position="275"/>
    </location>
</feature>
<keyword evidence="2 7" id="KW-0813">Transport</keyword>
<evidence type="ECO:0000256" key="1">
    <source>
        <dbReference type="ARBA" id="ARBA00004651"/>
    </source>
</evidence>
<name>A0A7W3LZH6_ACTNM</name>
<accession>A0A7W3LZH6</accession>
<protein>
    <submittedName>
        <fullName evidence="9">Peptide/nickel transport system permease protein</fullName>
    </submittedName>
</protein>
<dbReference type="PANTHER" id="PTHR43386:SF25">
    <property type="entry name" value="PEPTIDE ABC TRANSPORTER PERMEASE PROTEIN"/>
    <property type="match status" value="1"/>
</dbReference>
<evidence type="ECO:0000256" key="2">
    <source>
        <dbReference type="ARBA" id="ARBA00022448"/>
    </source>
</evidence>
<comment type="subcellular location">
    <subcellularLocation>
        <location evidence="1 7">Cell membrane</location>
        <topology evidence="1 7">Multi-pass membrane protein</topology>
    </subcellularLocation>
</comment>
<reference evidence="9 10" key="1">
    <citation type="submission" date="2020-08" db="EMBL/GenBank/DDBJ databases">
        <title>Genomic Encyclopedia of Type Strains, Phase IV (KMG-IV): sequencing the most valuable type-strain genomes for metagenomic binning, comparative biology and taxonomic classification.</title>
        <authorList>
            <person name="Goeker M."/>
        </authorList>
    </citation>
    <scope>NUCLEOTIDE SEQUENCE [LARGE SCALE GENOMIC DNA]</scope>
    <source>
        <strain evidence="9 10">DSM 44197</strain>
    </source>
</reference>
<dbReference type="Pfam" id="PF00528">
    <property type="entry name" value="BPD_transp_1"/>
    <property type="match status" value="1"/>
</dbReference>
<dbReference type="Proteomes" id="UP000572680">
    <property type="component" value="Unassembled WGS sequence"/>
</dbReference>
<dbReference type="InterPro" id="IPR000515">
    <property type="entry name" value="MetI-like"/>
</dbReference>
<keyword evidence="5 7" id="KW-1133">Transmembrane helix</keyword>
<sequence>MTLTIPALRARGARRRRPHRPLGLVLAAAFLSLVVLTAVLAPVLAPHSPEATDLLNSLAPPGTEGHWLGTDSTGRDVLSRLMHGARLSLLAPLGVVLLSGVLGTAVGLLAARAGGWVDAVLTRAMDIVFAFPSLLLAMLVVAVFGPGLAAPVCALAVAYTPFLGRVVRSMALQEGARPYMEGYRVMGFGEWWVTLRHLLPNVAPVILAQGTLSFGYALVDLASLSYLGLGVRPPEADWGSMISQAQSAILQGRPWSGLIPGIAVLLTVVSVNVLGEHLSGSIARRQGETR</sequence>
<evidence type="ECO:0000313" key="10">
    <source>
        <dbReference type="Proteomes" id="UP000572680"/>
    </source>
</evidence>
<dbReference type="PROSITE" id="PS50928">
    <property type="entry name" value="ABC_TM1"/>
    <property type="match status" value="1"/>
</dbReference>
<feature type="transmembrane region" description="Helical" evidence="7">
    <location>
        <begin position="89"/>
        <end position="111"/>
    </location>
</feature>
<dbReference type="Pfam" id="PF12911">
    <property type="entry name" value="OppC_N"/>
    <property type="match status" value="1"/>
</dbReference>
<evidence type="ECO:0000256" key="6">
    <source>
        <dbReference type="ARBA" id="ARBA00023136"/>
    </source>
</evidence>
<dbReference type="SUPFAM" id="SSF161098">
    <property type="entry name" value="MetI-like"/>
    <property type="match status" value="1"/>
</dbReference>
<dbReference type="GO" id="GO:0055085">
    <property type="term" value="P:transmembrane transport"/>
    <property type="evidence" value="ECO:0007669"/>
    <property type="project" value="InterPro"/>
</dbReference>
<organism evidence="9 10">
    <name type="scientific">Actinomadura namibiensis</name>
    <dbReference type="NCBI Taxonomy" id="182080"/>
    <lineage>
        <taxon>Bacteria</taxon>
        <taxon>Bacillati</taxon>
        <taxon>Actinomycetota</taxon>
        <taxon>Actinomycetes</taxon>
        <taxon>Streptosporangiales</taxon>
        <taxon>Thermomonosporaceae</taxon>
        <taxon>Actinomadura</taxon>
    </lineage>
</organism>
<dbReference type="RefSeq" id="WP_182849056.1">
    <property type="nucleotide sequence ID" value="NZ_BAAALP010000041.1"/>
</dbReference>
<gene>
    <name evidence="9" type="ORF">HNR61_008907</name>
</gene>
<evidence type="ECO:0000313" key="9">
    <source>
        <dbReference type="EMBL" id="MBA8957214.1"/>
    </source>
</evidence>
<dbReference type="PANTHER" id="PTHR43386">
    <property type="entry name" value="OLIGOPEPTIDE TRANSPORT SYSTEM PERMEASE PROTEIN APPC"/>
    <property type="match status" value="1"/>
</dbReference>
<dbReference type="Gene3D" id="1.10.3720.10">
    <property type="entry name" value="MetI-like"/>
    <property type="match status" value="1"/>
</dbReference>
<evidence type="ECO:0000256" key="7">
    <source>
        <dbReference type="RuleBase" id="RU363032"/>
    </source>
</evidence>
<keyword evidence="3" id="KW-1003">Cell membrane</keyword>
<dbReference type="AlphaFoldDB" id="A0A7W3LZH6"/>
<evidence type="ECO:0000259" key="8">
    <source>
        <dbReference type="PROSITE" id="PS50928"/>
    </source>
</evidence>
<dbReference type="InterPro" id="IPR035906">
    <property type="entry name" value="MetI-like_sf"/>
</dbReference>
<feature type="transmembrane region" description="Helical" evidence="7">
    <location>
        <begin position="21"/>
        <end position="45"/>
    </location>
</feature>
<keyword evidence="10" id="KW-1185">Reference proteome</keyword>
<keyword evidence="4 7" id="KW-0812">Transmembrane</keyword>
<dbReference type="EMBL" id="JACJIA010000021">
    <property type="protein sequence ID" value="MBA8957214.1"/>
    <property type="molecule type" value="Genomic_DNA"/>
</dbReference>
<comment type="caution">
    <text evidence="9">The sequence shown here is derived from an EMBL/GenBank/DDBJ whole genome shotgun (WGS) entry which is preliminary data.</text>
</comment>